<proteinExistence type="inferred from homology"/>
<keyword evidence="1" id="KW-1133">Transmembrane helix</keyword>
<dbReference type="KEGG" id="had:CDV25_06645"/>
<name>A0A2U8FFZ0_9HELI</name>
<dbReference type="OrthoDB" id="9805022at2"/>
<reference evidence="2 3" key="1">
    <citation type="submission" date="2017-06" db="EMBL/GenBank/DDBJ databases">
        <title>Complete genome of Helicobacter apodemus.</title>
        <authorList>
            <person name="Cho S."/>
        </authorList>
    </citation>
    <scope>NUCLEOTIDE SEQUENCE [LARGE SCALE GENOMIC DNA]</scope>
    <source>
        <strain evidence="3">SNUVETPUB-15-01</strain>
    </source>
</reference>
<gene>
    <name evidence="2" type="ORF">CDV25_06645</name>
</gene>
<feature type="transmembrane region" description="Helical" evidence="1">
    <location>
        <begin position="243"/>
        <end position="276"/>
    </location>
</feature>
<evidence type="ECO:0000256" key="1">
    <source>
        <dbReference type="RuleBase" id="RU362044"/>
    </source>
</evidence>
<accession>A0A2U8FFZ0</accession>
<evidence type="ECO:0000313" key="3">
    <source>
        <dbReference type="Proteomes" id="UP000244890"/>
    </source>
</evidence>
<feature type="transmembrane region" description="Helical" evidence="1">
    <location>
        <begin position="199"/>
        <end position="222"/>
    </location>
</feature>
<sequence length="360" mass="39914">MLASLDVLIEENITLTLGGNWNYKISKSLLCKLNKIPTNKPIIILLQKDFDLDFCGGEILNIWLQNPQLKIIKNELLDNPKSKKILTILQDNQLTNNTSPKKSSNKITILQSLLHNTLFIVGFIGEILYTLGFISFKNIRLKAILYHIQESLIKAIGIVSLACFLIGIVIAYQGSIQLEQFGANILIVEMSSILTLREMAPIITAIIIAGRSASAFSAEIGMMRATQEIDAMKTMGFNPITFLVLPRILALCLAFPLVVFIADIFGLLGAICISQLELSISYGQFIERLLDNVNIKHFWVGILKAPFFGFIISLIGCYHGFIVAKDTRSIGIHTTKSVVEAIFCVIAFDAICAMILTEVF</sequence>
<dbReference type="InterPro" id="IPR030802">
    <property type="entry name" value="Permease_MalE"/>
</dbReference>
<keyword evidence="1" id="KW-0812">Transmembrane</keyword>
<dbReference type="GO" id="GO:0043190">
    <property type="term" value="C:ATP-binding cassette (ABC) transporter complex"/>
    <property type="evidence" value="ECO:0007669"/>
    <property type="project" value="InterPro"/>
</dbReference>
<dbReference type="Proteomes" id="UP000244890">
    <property type="component" value="Chromosome"/>
</dbReference>
<dbReference type="PANTHER" id="PTHR30188:SF3">
    <property type="entry name" value="ABC TRANSPORTER PERMEASE"/>
    <property type="match status" value="1"/>
</dbReference>
<feature type="transmembrane region" description="Helical" evidence="1">
    <location>
        <begin position="152"/>
        <end position="172"/>
    </location>
</feature>
<comment type="similarity">
    <text evidence="1">Belongs to the MlaE permease family.</text>
</comment>
<organism evidence="2 3">
    <name type="scientific">Helicobacter apodemus</name>
    <dbReference type="NCBI Taxonomy" id="135569"/>
    <lineage>
        <taxon>Bacteria</taxon>
        <taxon>Pseudomonadati</taxon>
        <taxon>Campylobacterota</taxon>
        <taxon>Epsilonproteobacteria</taxon>
        <taxon>Campylobacterales</taxon>
        <taxon>Helicobacteraceae</taxon>
        <taxon>Helicobacter</taxon>
    </lineage>
</organism>
<feature type="transmembrane region" description="Helical" evidence="1">
    <location>
        <begin position="113"/>
        <end position="131"/>
    </location>
</feature>
<dbReference type="PANTHER" id="PTHR30188">
    <property type="entry name" value="ABC TRANSPORTER PERMEASE PROTEIN-RELATED"/>
    <property type="match status" value="1"/>
</dbReference>
<dbReference type="EMBL" id="CP021886">
    <property type="protein sequence ID" value="AWI35094.1"/>
    <property type="molecule type" value="Genomic_DNA"/>
</dbReference>
<dbReference type="NCBIfam" id="TIGR00056">
    <property type="entry name" value="MlaE family lipid ABC transporter permease subunit"/>
    <property type="match status" value="1"/>
</dbReference>
<keyword evidence="1" id="KW-0472">Membrane</keyword>
<evidence type="ECO:0000313" key="2">
    <source>
        <dbReference type="EMBL" id="AWI35094.1"/>
    </source>
</evidence>
<feature type="transmembrane region" description="Helical" evidence="1">
    <location>
        <begin position="338"/>
        <end position="357"/>
    </location>
</feature>
<feature type="transmembrane region" description="Helical" evidence="1">
    <location>
        <begin position="296"/>
        <end position="318"/>
    </location>
</feature>
<dbReference type="AlphaFoldDB" id="A0A2U8FFZ0"/>
<dbReference type="InterPro" id="IPR003453">
    <property type="entry name" value="ABC_MlaE_roteobac"/>
</dbReference>
<dbReference type="Pfam" id="PF02405">
    <property type="entry name" value="MlaE"/>
    <property type="match status" value="1"/>
</dbReference>
<dbReference type="GO" id="GO:0005548">
    <property type="term" value="F:phospholipid transporter activity"/>
    <property type="evidence" value="ECO:0007669"/>
    <property type="project" value="TreeGrafter"/>
</dbReference>
<protein>
    <submittedName>
        <fullName evidence="2">Organic solvent ABC transporter permease</fullName>
    </submittedName>
</protein>